<dbReference type="AlphaFoldDB" id="A0A0W1A698"/>
<protein>
    <submittedName>
        <fullName evidence="1">Uncharacterized protein</fullName>
    </submittedName>
</protein>
<evidence type="ECO:0000313" key="1">
    <source>
        <dbReference type="EMBL" id="KTD76869.1"/>
    </source>
</evidence>
<proteinExistence type="predicted"/>
<gene>
    <name evidence="1" type="ORF">Lwor_2094</name>
</gene>
<dbReference type="Proteomes" id="UP000054662">
    <property type="component" value="Unassembled WGS sequence"/>
</dbReference>
<keyword evidence="2" id="KW-1185">Reference proteome</keyword>
<accession>A0A0W1A698</accession>
<sequence>MEDSFKLFISVAGIFVSNLTLKAKKICYFDEMRFIDFLSSHYLTLDMLYHDYRFSKRQVSLLAKHQHNFDTLLKHGISLSQIKKINPKLLGVSDIENVLRLVTLEQIAGTSTTPPPIPEKVFSYPKLHFTDGIVRSFKVYTYSKLHPVSRISQFFNEPFNIKSTTNLCEVEYRNNKGDIVKMSLNTYTPTVEEKSLLDEEIKNIIPERLIHDWYHLSESHSDSTVEINKKIYSPECNFVINKKISLEFPEKRFNDAVPQPFGINPAYHQEQNFTHFLMKKGYPLEAYRQLPGMTTIKLLTLCTHFDFLIFLLEKGMVLTDFVDIDENSLLYVFDNQYAEITALKFVDPHELFGLRQKKLNSSSVIFFSQAPSERNKIDCCTSEYSHAASSTPE</sequence>
<organism evidence="1 2">
    <name type="scientific">Legionella worsleiensis</name>
    <dbReference type="NCBI Taxonomy" id="45076"/>
    <lineage>
        <taxon>Bacteria</taxon>
        <taxon>Pseudomonadati</taxon>
        <taxon>Pseudomonadota</taxon>
        <taxon>Gammaproteobacteria</taxon>
        <taxon>Legionellales</taxon>
        <taxon>Legionellaceae</taxon>
        <taxon>Legionella</taxon>
    </lineage>
</organism>
<comment type="caution">
    <text evidence="1">The sequence shown here is derived from an EMBL/GenBank/DDBJ whole genome shotgun (WGS) entry which is preliminary data.</text>
</comment>
<dbReference type="EMBL" id="LNZC01000027">
    <property type="protein sequence ID" value="KTD76869.1"/>
    <property type="molecule type" value="Genomic_DNA"/>
</dbReference>
<evidence type="ECO:0000313" key="2">
    <source>
        <dbReference type="Proteomes" id="UP000054662"/>
    </source>
</evidence>
<reference evidence="1 2" key="1">
    <citation type="submission" date="2015-11" db="EMBL/GenBank/DDBJ databases">
        <title>Genomic analysis of 38 Legionella species identifies large and diverse effector repertoires.</title>
        <authorList>
            <person name="Burstein D."/>
            <person name="Amaro F."/>
            <person name="Zusman T."/>
            <person name="Lifshitz Z."/>
            <person name="Cohen O."/>
            <person name="Gilbert J.A."/>
            <person name="Pupko T."/>
            <person name="Shuman H.A."/>
            <person name="Segal G."/>
        </authorList>
    </citation>
    <scope>NUCLEOTIDE SEQUENCE [LARGE SCALE GENOMIC DNA]</scope>
    <source>
        <strain evidence="1 2">ATCC 49508</strain>
    </source>
</reference>
<dbReference type="PATRIC" id="fig|45076.6.peg.2294"/>
<name>A0A0W1A698_9GAMM</name>